<name>A0A1M7HMU3_9BACT</name>
<feature type="signal peptide" evidence="1">
    <location>
        <begin position="1"/>
        <end position="19"/>
    </location>
</feature>
<dbReference type="EMBL" id="FRBL01000007">
    <property type="protein sequence ID" value="SHM29759.1"/>
    <property type="molecule type" value="Genomic_DNA"/>
</dbReference>
<organism evidence="2 3">
    <name type="scientific">Chitinophaga jiangningensis</name>
    <dbReference type="NCBI Taxonomy" id="1419482"/>
    <lineage>
        <taxon>Bacteria</taxon>
        <taxon>Pseudomonadati</taxon>
        <taxon>Bacteroidota</taxon>
        <taxon>Chitinophagia</taxon>
        <taxon>Chitinophagales</taxon>
        <taxon>Chitinophagaceae</taxon>
        <taxon>Chitinophaga</taxon>
    </lineage>
</organism>
<dbReference type="Proteomes" id="UP000184420">
    <property type="component" value="Unassembled WGS sequence"/>
</dbReference>
<dbReference type="AlphaFoldDB" id="A0A1M7HMU3"/>
<evidence type="ECO:0000256" key="1">
    <source>
        <dbReference type="SAM" id="SignalP"/>
    </source>
</evidence>
<dbReference type="STRING" id="1419482.SAMN05444266_107302"/>
<keyword evidence="1" id="KW-0732">Signal</keyword>
<sequence length="144" mass="15447">MVLKTYLPAVVLLSAVAFFACKKKNKGTDTPPVVQEEALKFSLSGVEEGAYNQALDSSFTFKVKVDSKMPEKGVITSLNVVSDPAGIGQDQDAVANSTSATYDVTLKHLKELKTYKVTINLTSAGNSGNVATPKIFYITNKKPL</sequence>
<keyword evidence="3" id="KW-1185">Reference proteome</keyword>
<evidence type="ECO:0000313" key="3">
    <source>
        <dbReference type="Proteomes" id="UP000184420"/>
    </source>
</evidence>
<protein>
    <submittedName>
        <fullName evidence="2">Uncharacterized protein</fullName>
    </submittedName>
</protein>
<proteinExistence type="predicted"/>
<feature type="chain" id="PRO_5012070882" evidence="1">
    <location>
        <begin position="20"/>
        <end position="144"/>
    </location>
</feature>
<reference evidence="2 3" key="1">
    <citation type="submission" date="2016-11" db="EMBL/GenBank/DDBJ databases">
        <authorList>
            <person name="Jaros S."/>
            <person name="Januszkiewicz K."/>
            <person name="Wedrychowicz H."/>
        </authorList>
    </citation>
    <scope>NUCLEOTIDE SEQUENCE [LARGE SCALE GENOMIC DNA]</scope>
    <source>
        <strain evidence="2 3">DSM 27406</strain>
    </source>
</reference>
<evidence type="ECO:0000313" key="2">
    <source>
        <dbReference type="EMBL" id="SHM29759.1"/>
    </source>
</evidence>
<dbReference type="PROSITE" id="PS51257">
    <property type="entry name" value="PROKAR_LIPOPROTEIN"/>
    <property type="match status" value="1"/>
</dbReference>
<gene>
    <name evidence="2" type="ORF">SAMN05444266_107302</name>
</gene>
<accession>A0A1M7HMU3</accession>